<keyword evidence="12" id="KW-1185">Reference proteome</keyword>
<feature type="transmembrane region" description="Helical" evidence="10">
    <location>
        <begin position="277"/>
        <end position="296"/>
    </location>
</feature>
<evidence type="ECO:0000256" key="9">
    <source>
        <dbReference type="ARBA" id="ARBA00023251"/>
    </source>
</evidence>
<evidence type="ECO:0000256" key="6">
    <source>
        <dbReference type="ARBA" id="ARBA00022692"/>
    </source>
</evidence>
<feature type="transmembrane region" description="Helical" evidence="10">
    <location>
        <begin position="101"/>
        <end position="124"/>
    </location>
</feature>
<name>A0ABM9AJA7_9GAMM</name>
<reference evidence="11" key="1">
    <citation type="submission" date="2021-12" db="EMBL/GenBank/DDBJ databases">
        <authorList>
            <person name="Rodrigo-Torres L."/>
            <person name="Arahal R. D."/>
            <person name="Lucena T."/>
        </authorList>
    </citation>
    <scope>NUCLEOTIDE SEQUENCE</scope>
    <source>
        <strain evidence="11">CECT 8267</strain>
    </source>
</reference>
<feature type="transmembrane region" description="Helical" evidence="10">
    <location>
        <begin position="177"/>
        <end position="196"/>
    </location>
</feature>
<evidence type="ECO:0000256" key="10">
    <source>
        <dbReference type="SAM" id="Phobius"/>
    </source>
</evidence>
<dbReference type="Pfam" id="PF01554">
    <property type="entry name" value="MatE"/>
    <property type="match status" value="2"/>
</dbReference>
<dbReference type="PANTHER" id="PTHR43823:SF3">
    <property type="entry name" value="MULTIDRUG EXPORT PROTEIN MEPA"/>
    <property type="match status" value="1"/>
</dbReference>
<evidence type="ECO:0000256" key="3">
    <source>
        <dbReference type="ARBA" id="ARBA00022106"/>
    </source>
</evidence>
<keyword evidence="7 10" id="KW-1133">Transmembrane helix</keyword>
<evidence type="ECO:0000313" key="11">
    <source>
        <dbReference type="EMBL" id="CAH0993108.1"/>
    </source>
</evidence>
<feature type="transmembrane region" description="Helical" evidence="10">
    <location>
        <begin position="254"/>
        <end position="271"/>
    </location>
</feature>
<organism evidence="11 12">
    <name type="scientific">Sinobacterium norvegicum</name>
    <dbReference type="NCBI Taxonomy" id="1641715"/>
    <lineage>
        <taxon>Bacteria</taxon>
        <taxon>Pseudomonadati</taxon>
        <taxon>Pseudomonadota</taxon>
        <taxon>Gammaproteobacteria</taxon>
        <taxon>Cellvibrionales</taxon>
        <taxon>Spongiibacteraceae</taxon>
        <taxon>Sinobacterium</taxon>
    </lineage>
</organism>
<proteinExistence type="inferred from homology"/>
<feature type="transmembrane region" description="Helical" evidence="10">
    <location>
        <begin position="326"/>
        <end position="349"/>
    </location>
</feature>
<evidence type="ECO:0000256" key="8">
    <source>
        <dbReference type="ARBA" id="ARBA00023136"/>
    </source>
</evidence>
<keyword evidence="4" id="KW-0813">Transport</keyword>
<comment type="subcellular location">
    <subcellularLocation>
        <location evidence="1">Cell inner membrane</location>
        <topology evidence="1">Multi-pass membrane protein</topology>
    </subcellularLocation>
</comment>
<dbReference type="NCBIfam" id="TIGR00797">
    <property type="entry name" value="matE"/>
    <property type="match status" value="1"/>
</dbReference>
<feature type="transmembrane region" description="Helical" evidence="10">
    <location>
        <begin position="369"/>
        <end position="389"/>
    </location>
</feature>
<dbReference type="CDD" id="cd13143">
    <property type="entry name" value="MATE_MepA_like"/>
    <property type="match status" value="1"/>
</dbReference>
<keyword evidence="8 10" id="KW-0472">Membrane</keyword>
<feature type="transmembrane region" description="Helical" evidence="10">
    <location>
        <begin position="424"/>
        <end position="444"/>
    </location>
</feature>
<comment type="caution">
    <text evidence="11">The sequence shown here is derived from an EMBL/GenBank/DDBJ whole genome shotgun (WGS) entry which is preliminary data.</text>
</comment>
<protein>
    <recommendedName>
        <fullName evidence="3">Multidrug export protein MepA</fullName>
    </recommendedName>
</protein>
<feature type="transmembrane region" description="Helical" evidence="10">
    <location>
        <begin position="396"/>
        <end position="418"/>
    </location>
</feature>
<dbReference type="InterPro" id="IPR002528">
    <property type="entry name" value="MATE_fam"/>
</dbReference>
<evidence type="ECO:0000313" key="12">
    <source>
        <dbReference type="Proteomes" id="UP000838100"/>
    </source>
</evidence>
<evidence type="ECO:0000256" key="1">
    <source>
        <dbReference type="ARBA" id="ARBA00004429"/>
    </source>
</evidence>
<gene>
    <name evidence="11" type="primary">mepA_2</name>
    <name evidence="11" type="ORF">SIN8267_03247</name>
</gene>
<dbReference type="InterPro" id="IPR048279">
    <property type="entry name" value="MdtK-like"/>
</dbReference>
<keyword evidence="9" id="KW-0046">Antibiotic resistance</keyword>
<feature type="transmembrane region" description="Helical" evidence="10">
    <location>
        <begin position="202"/>
        <end position="222"/>
    </location>
</feature>
<dbReference type="PANTHER" id="PTHR43823">
    <property type="entry name" value="SPORULATION PROTEIN YKVU"/>
    <property type="match status" value="1"/>
</dbReference>
<evidence type="ECO:0000256" key="2">
    <source>
        <dbReference type="ARBA" id="ARBA00008417"/>
    </source>
</evidence>
<dbReference type="Proteomes" id="UP000838100">
    <property type="component" value="Unassembled WGS sequence"/>
</dbReference>
<comment type="similarity">
    <text evidence="2">Belongs to the multi antimicrobial extrusion (MATE) (TC 2.A.66.1) family. MepA subfamily.</text>
</comment>
<accession>A0ABM9AJA7</accession>
<keyword evidence="6 10" id="KW-0812">Transmembrane</keyword>
<evidence type="ECO:0000256" key="4">
    <source>
        <dbReference type="ARBA" id="ARBA00022448"/>
    </source>
</evidence>
<feature type="transmembrane region" description="Helical" evidence="10">
    <location>
        <begin position="23"/>
        <end position="44"/>
    </location>
</feature>
<evidence type="ECO:0000256" key="7">
    <source>
        <dbReference type="ARBA" id="ARBA00022989"/>
    </source>
</evidence>
<feature type="transmembrane region" description="Helical" evidence="10">
    <location>
        <begin position="64"/>
        <end position="89"/>
    </location>
</feature>
<dbReference type="InterPro" id="IPR045070">
    <property type="entry name" value="MATE_MepA-like"/>
</dbReference>
<dbReference type="InterPro" id="IPR051327">
    <property type="entry name" value="MATE_MepA_subfamily"/>
</dbReference>
<dbReference type="EMBL" id="CAKLPX010000004">
    <property type="protein sequence ID" value="CAH0993108.1"/>
    <property type="molecule type" value="Genomic_DNA"/>
</dbReference>
<sequence length="458" mass="48921">MPITANATPIADSVMETASNQRLFFTYVTPAVAAMVVNGIYAVVDGILIGHAIGAEGLAAVSLAWPLFGFLIGVGMMIGMGAGTLIGLRRGANNPAAAGQAIGNVFGLLLLASLILGPVVFFASPYLIALMGAADATLQNGIDYMNVFSISSIVLLANGALPLILRNGDKPSITTWIMVLGAVINLVVGFYLIVLLDMGLSGAALATIIAQGTVCLLCLYYITRPDWPIPFTSADLSPDAETCKTILSAGMPSLMMFGYFIFFMIVHNALFMHHGGVVAVAAFSIVSYFFAFYGYLAEGIATGIQPIISYHQGSGQQHRVIATIKMAMAIALGTGIVIVIITNLMPYGITHIFNNDDQALIEETVNGLRLHLILMFLDGLIFICGVYFQAIHKTKIAMWVNGGNIAVQIPVLMVLPLLWGLDGIWLALPLSNLIIAIPVAWLLWRDLQQRSHQISSIH</sequence>
<keyword evidence="5" id="KW-1003">Cell membrane</keyword>
<evidence type="ECO:0000256" key="5">
    <source>
        <dbReference type="ARBA" id="ARBA00022475"/>
    </source>
</evidence>
<feature type="transmembrane region" description="Helical" evidence="10">
    <location>
        <begin position="144"/>
        <end position="165"/>
    </location>
</feature>
<dbReference type="RefSeq" id="WP_237445789.1">
    <property type="nucleotide sequence ID" value="NZ_CAKLPX010000004.1"/>
</dbReference>
<dbReference type="PIRSF" id="PIRSF006603">
    <property type="entry name" value="DinF"/>
    <property type="match status" value="1"/>
</dbReference>